<comment type="caution">
    <text evidence="5">The sequence shown here is derived from an EMBL/GenBank/DDBJ whole genome shotgun (WGS) entry which is preliminary data.</text>
</comment>
<protein>
    <submittedName>
        <fullName evidence="5">GntR family transcriptional regulator</fullName>
    </submittedName>
</protein>
<evidence type="ECO:0000256" key="1">
    <source>
        <dbReference type="ARBA" id="ARBA00023015"/>
    </source>
</evidence>
<dbReference type="EMBL" id="SOCP01000001">
    <property type="protein sequence ID" value="TDV57519.1"/>
    <property type="molecule type" value="Genomic_DNA"/>
</dbReference>
<gene>
    <name evidence="5" type="ORF">CLV71_101390</name>
</gene>
<dbReference type="Pfam" id="PF07729">
    <property type="entry name" value="FCD"/>
    <property type="match status" value="1"/>
</dbReference>
<dbReference type="InterPro" id="IPR011711">
    <property type="entry name" value="GntR_C"/>
</dbReference>
<dbReference type="InterPro" id="IPR008920">
    <property type="entry name" value="TF_FadR/GntR_C"/>
</dbReference>
<evidence type="ECO:0000313" key="5">
    <source>
        <dbReference type="EMBL" id="TDV57519.1"/>
    </source>
</evidence>
<evidence type="ECO:0000313" key="6">
    <source>
        <dbReference type="Proteomes" id="UP000294927"/>
    </source>
</evidence>
<accession>A0A4R7W674</accession>
<dbReference type="RefSeq" id="WP_133900780.1">
    <property type="nucleotide sequence ID" value="NZ_SOCP01000001.1"/>
</dbReference>
<dbReference type="GO" id="GO:0003677">
    <property type="term" value="F:DNA binding"/>
    <property type="evidence" value="ECO:0007669"/>
    <property type="project" value="UniProtKB-KW"/>
</dbReference>
<dbReference type="Gene3D" id="1.10.10.10">
    <property type="entry name" value="Winged helix-like DNA-binding domain superfamily/Winged helix DNA-binding domain"/>
    <property type="match status" value="1"/>
</dbReference>
<dbReference type="SMART" id="SM00895">
    <property type="entry name" value="FCD"/>
    <property type="match status" value="1"/>
</dbReference>
<organism evidence="5 6">
    <name type="scientific">Actinophytocola oryzae</name>
    <dbReference type="NCBI Taxonomy" id="502181"/>
    <lineage>
        <taxon>Bacteria</taxon>
        <taxon>Bacillati</taxon>
        <taxon>Actinomycetota</taxon>
        <taxon>Actinomycetes</taxon>
        <taxon>Pseudonocardiales</taxon>
        <taxon>Pseudonocardiaceae</taxon>
    </lineage>
</organism>
<dbReference type="PROSITE" id="PS50949">
    <property type="entry name" value="HTH_GNTR"/>
    <property type="match status" value="1"/>
</dbReference>
<dbReference type="Pfam" id="PF00392">
    <property type="entry name" value="GntR"/>
    <property type="match status" value="1"/>
</dbReference>
<keyword evidence="2" id="KW-0238">DNA-binding</keyword>
<reference evidence="5 6" key="1">
    <citation type="submission" date="2019-03" db="EMBL/GenBank/DDBJ databases">
        <title>Genomic Encyclopedia of Archaeal and Bacterial Type Strains, Phase II (KMG-II): from individual species to whole genera.</title>
        <authorList>
            <person name="Goeker M."/>
        </authorList>
    </citation>
    <scope>NUCLEOTIDE SEQUENCE [LARGE SCALE GENOMIC DNA]</scope>
    <source>
        <strain evidence="5 6">DSM 45499</strain>
    </source>
</reference>
<dbReference type="InterPro" id="IPR000524">
    <property type="entry name" value="Tscrpt_reg_HTH_GntR"/>
</dbReference>
<evidence type="ECO:0000256" key="2">
    <source>
        <dbReference type="ARBA" id="ARBA00023125"/>
    </source>
</evidence>
<keyword evidence="3" id="KW-0804">Transcription</keyword>
<dbReference type="OrthoDB" id="8664638at2"/>
<dbReference type="Proteomes" id="UP000294927">
    <property type="component" value="Unassembled WGS sequence"/>
</dbReference>
<dbReference type="InterPro" id="IPR036390">
    <property type="entry name" value="WH_DNA-bd_sf"/>
</dbReference>
<evidence type="ECO:0000259" key="4">
    <source>
        <dbReference type="PROSITE" id="PS50949"/>
    </source>
</evidence>
<sequence length="242" mass="26762">MGGKPHGDEGFAAAYGGGPMPDEAMAGPMLAYASVRTWIVEGRLRPGERLIEARIAAELNLSRTPVREAVRMLAADGLVVTERNRGAVVRALGRHDVLDLYELRARLESYASELAASRATPEDIAAIDEGIRDFGRAIKRRDLDHVARTRLIGEANRRVHAAIIAASRHSRLGHLLSSAVDAPLVFEALREFTNRELERSNLFHQLIRDTIAKGEPMRAGQLMHEHIMQGRDQILENLGQDE</sequence>
<dbReference type="InterPro" id="IPR036388">
    <property type="entry name" value="WH-like_DNA-bd_sf"/>
</dbReference>
<dbReference type="SMART" id="SM00345">
    <property type="entry name" value="HTH_GNTR"/>
    <property type="match status" value="1"/>
</dbReference>
<dbReference type="SUPFAM" id="SSF46785">
    <property type="entry name" value="Winged helix' DNA-binding domain"/>
    <property type="match status" value="1"/>
</dbReference>
<evidence type="ECO:0000256" key="3">
    <source>
        <dbReference type="ARBA" id="ARBA00023163"/>
    </source>
</evidence>
<dbReference type="PANTHER" id="PTHR43537:SF24">
    <property type="entry name" value="GLUCONATE OPERON TRANSCRIPTIONAL REPRESSOR"/>
    <property type="match status" value="1"/>
</dbReference>
<dbReference type="AlphaFoldDB" id="A0A4R7W674"/>
<proteinExistence type="predicted"/>
<dbReference type="Gene3D" id="1.20.120.530">
    <property type="entry name" value="GntR ligand-binding domain-like"/>
    <property type="match status" value="1"/>
</dbReference>
<feature type="domain" description="HTH gntR-type" evidence="4">
    <location>
        <begin position="25"/>
        <end position="92"/>
    </location>
</feature>
<dbReference type="CDD" id="cd07377">
    <property type="entry name" value="WHTH_GntR"/>
    <property type="match status" value="1"/>
</dbReference>
<keyword evidence="1" id="KW-0805">Transcription regulation</keyword>
<dbReference type="PANTHER" id="PTHR43537">
    <property type="entry name" value="TRANSCRIPTIONAL REGULATOR, GNTR FAMILY"/>
    <property type="match status" value="1"/>
</dbReference>
<dbReference type="SUPFAM" id="SSF48008">
    <property type="entry name" value="GntR ligand-binding domain-like"/>
    <property type="match status" value="1"/>
</dbReference>
<dbReference type="GO" id="GO:0003700">
    <property type="term" value="F:DNA-binding transcription factor activity"/>
    <property type="evidence" value="ECO:0007669"/>
    <property type="project" value="InterPro"/>
</dbReference>
<name>A0A4R7W674_9PSEU</name>
<keyword evidence="6" id="KW-1185">Reference proteome</keyword>